<protein>
    <submittedName>
        <fullName evidence="2">Uncharacterized protein</fullName>
    </submittedName>
</protein>
<reference evidence="2 3" key="1">
    <citation type="journal article" date="2013" name="Genome Announc.">
        <title>Draft Genome Sequence of Indibacter alkaliphilus Strain LW1T, Isolated from Lonar Lake, a Haloalkaline Lake in the Buldana District of Maharashtra, India.</title>
        <authorList>
            <person name="Singh A."/>
            <person name="Kumar Jangir P."/>
            <person name="Sharma R."/>
            <person name="Singh A."/>
            <person name="Kumar Pinnaka A."/>
            <person name="Shivaji S."/>
        </authorList>
    </citation>
    <scope>NUCLEOTIDE SEQUENCE [LARGE SCALE GENOMIC DNA]</scope>
    <source>
        <strain evidence="3">CCUG 57479 / KCTC 22604 / LW1</strain>
    </source>
</reference>
<accession>S2D5E2</accession>
<keyword evidence="1" id="KW-0812">Transmembrane</keyword>
<sequence>MKFPSIFRTAKPMRFDIKPRYYDPVKEEINHRTEKIKRELQADGVLPMGDEDAESIHRDYGSSLRGAFTSGSPIKGRQSSPLNSAGLLRLIIFVILIGALIAYVYLGPDAIYAMLYIVGGIALVVLFFRLRSNTKRR</sequence>
<dbReference type="EMBL" id="ALWO02000052">
    <property type="protein sequence ID" value="EOZ92290.1"/>
    <property type="molecule type" value="Genomic_DNA"/>
</dbReference>
<dbReference type="RefSeq" id="WP_009032883.1">
    <property type="nucleotide sequence ID" value="NZ_ALWO02000052.1"/>
</dbReference>
<evidence type="ECO:0000313" key="2">
    <source>
        <dbReference type="EMBL" id="EOZ92290.1"/>
    </source>
</evidence>
<keyword evidence="3" id="KW-1185">Reference proteome</keyword>
<keyword evidence="1" id="KW-0472">Membrane</keyword>
<keyword evidence="1" id="KW-1133">Transmembrane helix</keyword>
<dbReference type="Proteomes" id="UP000006073">
    <property type="component" value="Unassembled WGS sequence"/>
</dbReference>
<gene>
    <name evidence="2" type="ORF">A33Q_4383</name>
</gene>
<organism evidence="2 3">
    <name type="scientific">Indibacter alkaliphilus (strain CCUG 57479 / KCTC 22604 / LW1)</name>
    <dbReference type="NCBI Taxonomy" id="1189612"/>
    <lineage>
        <taxon>Bacteria</taxon>
        <taxon>Pseudomonadati</taxon>
        <taxon>Bacteroidota</taxon>
        <taxon>Cytophagia</taxon>
        <taxon>Cytophagales</taxon>
        <taxon>Cyclobacteriaceae</taxon>
    </lineage>
</organism>
<proteinExistence type="predicted"/>
<name>S2D5E2_INDAL</name>
<dbReference type="AlphaFoldDB" id="S2D5E2"/>
<dbReference type="STRING" id="1189612.A33Q_4383"/>
<evidence type="ECO:0000256" key="1">
    <source>
        <dbReference type="SAM" id="Phobius"/>
    </source>
</evidence>
<feature type="transmembrane region" description="Helical" evidence="1">
    <location>
        <begin position="87"/>
        <end position="105"/>
    </location>
</feature>
<comment type="caution">
    <text evidence="2">The sequence shown here is derived from an EMBL/GenBank/DDBJ whole genome shotgun (WGS) entry which is preliminary data.</text>
</comment>
<dbReference type="eggNOG" id="ENOG5032X7B">
    <property type="taxonomic scope" value="Bacteria"/>
</dbReference>
<feature type="transmembrane region" description="Helical" evidence="1">
    <location>
        <begin position="111"/>
        <end position="130"/>
    </location>
</feature>
<evidence type="ECO:0000313" key="3">
    <source>
        <dbReference type="Proteomes" id="UP000006073"/>
    </source>
</evidence>
<dbReference type="OrthoDB" id="1494520at2"/>